<evidence type="ECO:0000313" key="3">
    <source>
        <dbReference type="Proteomes" id="UP000005709"/>
    </source>
</evidence>
<gene>
    <name evidence="2" type="ORF">CAMGR0001_1772</name>
</gene>
<accession>C8PK67</accession>
<keyword evidence="3" id="KW-1185">Reference proteome</keyword>
<evidence type="ECO:0000256" key="1">
    <source>
        <dbReference type="SAM" id="MobiDB-lite"/>
    </source>
</evidence>
<dbReference type="AlphaFoldDB" id="C8PK67"/>
<dbReference type="EMBL" id="ACYG01000028">
    <property type="protein sequence ID" value="EEV16761.1"/>
    <property type="molecule type" value="Genomic_DNA"/>
</dbReference>
<name>C8PK67_9BACT</name>
<dbReference type="RefSeq" id="WP_005872595.1">
    <property type="nucleotide sequence ID" value="NZ_ACYG01000028.1"/>
</dbReference>
<dbReference type="Proteomes" id="UP000005709">
    <property type="component" value="Unassembled WGS sequence"/>
</dbReference>
<organism evidence="2 3">
    <name type="scientific">Campylobacter gracilis RM3268</name>
    <dbReference type="NCBI Taxonomy" id="553220"/>
    <lineage>
        <taxon>Bacteria</taxon>
        <taxon>Pseudomonadati</taxon>
        <taxon>Campylobacterota</taxon>
        <taxon>Epsilonproteobacteria</taxon>
        <taxon>Campylobacterales</taxon>
        <taxon>Campylobacteraceae</taxon>
        <taxon>Campylobacter</taxon>
    </lineage>
</organism>
<comment type="caution">
    <text evidence="2">The sequence shown here is derived from an EMBL/GenBank/DDBJ whole genome shotgun (WGS) entry which is preliminary data.</text>
</comment>
<sequence>MQEKVASLAQGRPYKQKITPPHRKPHDLKAAFAAASLRRLPQTARKGL</sequence>
<proteinExistence type="predicted"/>
<feature type="region of interest" description="Disordered" evidence="1">
    <location>
        <begin position="1"/>
        <end position="26"/>
    </location>
</feature>
<evidence type="ECO:0000313" key="2">
    <source>
        <dbReference type="EMBL" id="EEV16761.1"/>
    </source>
</evidence>
<reference evidence="2 3" key="1">
    <citation type="submission" date="2009-07" db="EMBL/GenBank/DDBJ databases">
        <authorList>
            <person name="Madupu R."/>
            <person name="Sebastian Y."/>
            <person name="Durkin A.S."/>
            <person name="Torralba M."/>
            <person name="Methe B."/>
            <person name="Sutton G.G."/>
            <person name="Strausberg R.L."/>
            <person name="Nelson K.E."/>
        </authorList>
    </citation>
    <scope>NUCLEOTIDE SEQUENCE [LARGE SCALE GENOMIC DNA]</scope>
    <source>
        <strain evidence="2 3">RM3268</strain>
    </source>
</reference>
<protein>
    <submittedName>
        <fullName evidence="2">Uncharacterized protein</fullName>
    </submittedName>
</protein>